<feature type="region of interest" description="Disordered" evidence="1">
    <location>
        <begin position="108"/>
        <end position="167"/>
    </location>
</feature>
<evidence type="ECO:0008006" key="5">
    <source>
        <dbReference type="Google" id="ProtNLM"/>
    </source>
</evidence>
<evidence type="ECO:0000256" key="2">
    <source>
        <dbReference type="SAM" id="Phobius"/>
    </source>
</evidence>
<accession>A0ABV8H6L1</accession>
<feature type="compositionally biased region" description="Basic and acidic residues" evidence="1">
    <location>
        <begin position="179"/>
        <end position="193"/>
    </location>
</feature>
<reference evidence="4" key="1">
    <citation type="journal article" date="2019" name="Int. J. Syst. Evol. Microbiol.">
        <title>The Global Catalogue of Microorganisms (GCM) 10K type strain sequencing project: providing services to taxonomists for standard genome sequencing and annotation.</title>
        <authorList>
            <consortium name="The Broad Institute Genomics Platform"/>
            <consortium name="The Broad Institute Genome Sequencing Center for Infectious Disease"/>
            <person name="Wu L."/>
            <person name="Ma J."/>
        </authorList>
    </citation>
    <scope>NUCLEOTIDE SEQUENCE [LARGE SCALE GENOMIC DNA]</scope>
    <source>
        <strain evidence="4">CECT 9128</strain>
    </source>
</reference>
<keyword evidence="2" id="KW-1133">Transmembrane helix</keyword>
<feature type="transmembrane region" description="Helical" evidence="2">
    <location>
        <begin position="47"/>
        <end position="68"/>
    </location>
</feature>
<feature type="compositionally biased region" description="Low complexity" evidence="1">
    <location>
        <begin position="130"/>
        <end position="151"/>
    </location>
</feature>
<proteinExistence type="predicted"/>
<feature type="region of interest" description="Disordered" evidence="1">
    <location>
        <begin position="179"/>
        <end position="206"/>
    </location>
</feature>
<keyword evidence="2" id="KW-0472">Membrane</keyword>
<dbReference type="Proteomes" id="UP001595793">
    <property type="component" value="Unassembled WGS sequence"/>
</dbReference>
<organism evidence="3 4">
    <name type="scientific">Zunongwangia endophytica</name>
    <dbReference type="NCBI Taxonomy" id="1808945"/>
    <lineage>
        <taxon>Bacteria</taxon>
        <taxon>Pseudomonadati</taxon>
        <taxon>Bacteroidota</taxon>
        <taxon>Flavobacteriia</taxon>
        <taxon>Flavobacteriales</taxon>
        <taxon>Flavobacteriaceae</taxon>
        <taxon>Zunongwangia</taxon>
    </lineage>
</organism>
<evidence type="ECO:0000256" key="1">
    <source>
        <dbReference type="SAM" id="MobiDB-lite"/>
    </source>
</evidence>
<dbReference type="EMBL" id="JBHSAS010000006">
    <property type="protein sequence ID" value="MFC4026653.1"/>
    <property type="molecule type" value="Genomic_DNA"/>
</dbReference>
<gene>
    <name evidence="3" type="ORF">ACFOS1_04500</name>
</gene>
<keyword evidence="4" id="KW-1185">Reference proteome</keyword>
<sequence length="495" mass="55211">MKERKNIDRLFQEKFKDFEQTPREEVWKNIAQKLQEKEEKKPVILPFWFKLGSVAAILALIITGAYFYQNNVANITEPQITIDIEKSALPNIEMPVDSTLRSANKTLDELSESSEYSNTEDKVSTNNSGAIANQNNAIRNNQNSSSDNSISAKTEKNSKNNNLHQSKKEQQLANLENKIQDNPKEKAQDRISEEAVTSSAKKKKENQIAIADSTKFNDQEKYEKAVAILEQDQNKDATTEEIKIASNKTGKISISPFAAPVYYDNLGTGSPLDPDLAGNQTNSEVTMSYGIKLAYAISEKVKIRSGINKVNMNYKTQDIVYNYAMASNNLANINYENGSENIKITSTNSRGNGGYVFDSPVTSPEANNFSMLNVPVESGSINQSFGYIEVPLEIEYNLIDKKIGLKLIGGASSLFLDENSVSVTSKNGEIELGEANNLEKLSFTTNIGMGVDYQLSDHFRLNLEPTFKYQLNSFNNVDGVNPFFFGLYTGFSFEF</sequence>
<name>A0ABV8H6L1_9FLAO</name>
<keyword evidence="2" id="KW-0812">Transmembrane</keyword>
<dbReference type="RefSeq" id="WP_290235882.1">
    <property type="nucleotide sequence ID" value="NZ_JAUFPZ010000002.1"/>
</dbReference>
<protein>
    <recommendedName>
        <fullName evidence="5">Outer membrane protein beta-barrel domain-containing protein</fullName>
    </recommendedName>
</protein>
<evidence type="ECO:0000313" key="3">
    <source>
        <dbReference type="EMBL" id="MFC4026653.1"/>
    </source>
</evidence>
<evidence type="ECO:0000313" key="4">
    <source>
        <dbReference type="Proteomes" id="UP001595793"/>
    </source>
</evidence>
<comment type="caution">
    <text evidence="3">The sequence shown here is derived from an EMBL/GenBank/DDBJ whole genome shotgun (WGS) entry which is preliminary data.</text>
</comment>